<dbReference type="Proteomes" id="UP000651112">
    <property type="component" value="Unassembled WGS sequence"/>
</dbReference>
<organism evidence="1 2">
    <name type="scientific">Sphingobacterium chuzhouense</name>
    <dbReference type="NCBI Taxonomy" id="1742264"/>
    <lineage>
        <taxon>Bacteria</taxon>
        <taxon>Pseudomonadati</taxon>
        <taxon>Bacteroidota</taxon>
        <taxon>Sphingobacteriia</taxon>
        <taxon>Sphingobacteriales</taxon>
        <taxon>Sphingobacteriaceae</taxon>
        <taxon>Sphingobacterium</taxon>
    </lineage>
</organism>
<dbReference type="RefSeq" id="WP_190315282.1">
    <property type="nucleotide sequence ID" value="NZ_JACNYL010000005.1"/>
</dbReference>
<dbReference type="EMBL" id="JACNYL010000005">
    <property type="protein sequence ID" value="MBD1423499.1"/>
    <property type="molecule type" value="Genomic_DNA"/>
</dbReference>
<reference evidence="1 2" key="1">
    <citation type="submission" date="2020-08" db="EMBL/GenBank/DDBJ databases">
        <title>Sphingobacterium sp. DN00404 isolated from aquaculture water.</title>
        <authorList>
            <person name="Zhang M."/>
        </authorList>
    </citation>
    <scope>NUCLEOTIDE SEQUENCE [LARGE SCALE GENOMIC DNA]</scope>
    <source>
        <strain evidence="1 2">KCTC 42746</strain>
    </source>
</reference>
<proteinExistence type="predicted"/>
<evidence type="ECO:0008006" key="3">
    <source>
        <dbReference type="Google" id="ProtNLM"/>
    </source>
</evidence>
<sequence>MKLVVNNSNIYRKGWIYFCGIVFLLCACKSYQFRESGFIVDGDGVYHNPEKYGGIGLFGDFVNYNAREQHGTRFDKLYPGDKKVLKSLGYNKGDIEVLFSGIPNQPPYYHLIGIGAKDSLLDTAASILQYTPMGKYHYRKMDVGKNTVLEAIIPSGKTNYALIYYVPKGESTADFEYLLEQNVRKPNRPHNFLASRTAVECGIDVQKNVDIKIPQNYVNRDIYTLIKVLKKEDYGESLAVYTLNKKDADPQVVFKLCPGKYRVVYSDLKHQEIWSEKIKVQ</sequence>
<name>A0ABR7XWT1_9SPHI</name>
<keyword evidence="2" id="KW-1185">Reference proteome</keyword>
<comment type="caution">
    <text evidence="1">The sequence shown here is derived from an EMBL/GenBank/DDBJ whole genome shotgun (WGS) entry which is preliminary data.</text>
</comment>
<accession>A0ABR7XWT1</accession>
<evidence type="ECO:0000313" key="1">
    <source>
        <dbReference type="EMBL" id="MBD1423499.1"/>
    </source>
</evidence>
<gene>
    <name evidence="1" type="ORF">H8B21_18215</name>
</gene>
<evidence type="ECO:0000313" key="2">
    <source>
        <dbReference type="Proteomes" id="UP000651112"/>
    </source>
</evidence>
<protein>
    <recommendedName>
        <fullName evidence="3">DUF4397 domain-containing protein</fullName>
    </recommendedName>
</protein>
<dbReference type="PROSITE" id="PS51257">
    <property type="entry name" value="PROKAR_LIPOPROTEIN"/>
    <property type="match status" value="1"/>
</dbReference>